<dbReference type="SUPFAM" id="SSF52266">
    <property type="entry name" value="SGNH hydrolase"/>
    <property type="match status" value="1"/>
</dbReference>
<protein>
    <recommendedName>
        <fullName evidence="4">SGNH hydrolase-type esterase domain-containing protein</fullName>
    </recommendedName>
</protein>
<reference evidence="2" key="2">
    <citation type="submission" date="2025-09" db="UniProtKB">
        <authorList>
            <consortium name="Ensembl"/>
        </authorList>
    </citation>
    <scope>IDENTIFICATION</scope>
</reference>
<sequence length="377" mass="41460">MVGTRCSGRSEAATQTEEMVPLWAHVGTQMDPLRGEVAVQTGDCGELRNLETHLGPEGGEGCHGCRCALLKELLKQVAGLQRESSSLRGSWESLRVTDRRCQPAPADAQQPPPKSLQGVVADPADHMQDRGLDCPQEKRGWTLISARSRKRHLLPTPTVPPTPTVSLGNRFEALRQEKEEVEGLDSSPNPGSNPEKRVNIGRSTQHRDRGRMGHCIKTSATIKGQRVLVTGDSLFGGTEAPVCSPDNLSREVCCLPGAHVRDVRNALPQLIKPEDYYPLVVIQVGSREAATRKMSNIKKDFASLGRMLKGSGVQVVFSSVLPLGGWDPERRRRMGQVNDWLRGWCPDQGFGYFNLGQSFEKPGMWADDQLQLSKWGT</sequence>
<dbReference type="Gene3D" id="3.40.50.12700">
    <property type="match status" value="1"/>
</dbReference>
<dbReference type="Gene3D" id="3.40.50.12690">
    <property type="match status" value="1"/>
</dbReference>
<keyword evidence="3" id="KW-1185">Reference proteome</keyword>
<evidence type="ECO:0000313" key="3">
    <source>
        <dbReference type="Proteomes" id="UP000694426"/>
    </source>
</evidence>
<accession>A0A8B9C455</accession>
<name>A0A8B9C455_9AVES</name>
<dbReference type="Ensembl" id="ENSABRT00000019211.1">
    <property type="protein sequence ID" value="ENSABRP00000013463.1"/>
    <property type="gene ID" value="ENSABRG00000011950.1"/>
</dbReference>
<dbReference type="AlphaFoldDB" id="A0A8B9C455"/>
<evidence type="ECO:0008006" key="4">
    <source>
        <dbReference type="Google" id="ProtNLM"/>
    </source>
</evidence>
<feature type="region of interest" description="Disordered" evidence="1">
    <location>
        <begin position="178"/>
        <end position="211"/>
    </location>
</feature>
<evidence type="ECO:0000313" key="2">
    <source>
        <dbReference type="Ensembl" id="ENSABRP00000013463.1"/>
    </source>
</evidence>
<dbReference type="GeneTree" id="ENSGT01140000282870"/>
<proteinExistence type="predicted"/>
<feature type="region of interest" description="Disordered" evidence="1">
    <location>
        <begin position="99"/>
        <end position="118"/>
    </location>
</feature>
<dbReference type="Proteomes" id="UP000694426">
    <property type="component" value="Unplaced"/>
</dbReference>
<organism evidence="2 3">
    <name type="scientific">Anser brachyrhynchus</name>
    <name type="common">Pink-footed goose</name>
    <dbReference type="NCBI Taxonomy" id="132585"/>
    <lineage>
        <taxon>Eukaryota</taxon>
        <taxon>Metazoa</taxon>
        <taxon>Chordata</taxon>
        <taxon>Craniata</taxon>
        <taxon>Vertebrata</taxon>
        <taxon>Euteleostomi</taxon>
        <taxon>Archelosauria</taxon>
        <taxon>Archosauria</taxon>
        <taxon>Dinosauria</taxon>
        <taxon>Saurischia</taxon>
        <taxon>Theropoda</taxon>
        <taxon>Coelurosauria</taxon>
        <taxon>Aves</taxon>
        <taxon>Neognathae</taxon>
        <taxon>Galloanserae</taxon>
        <taxon>Anseriformes</taxon>
        <taxon>Anatidae</taxon>
        <taxon>Anserinae</taxon>
        <taxon>Anser</taxon>
    </lineage>
</organism>
<reference evidence="2" key="1">
    <citation type="submission" date="2025-08" db="UniProtKB">
        <authorList>
            <consortium name="Ensembl"/>
        </authorList>
    </citation>
    <scope>IDENTIFICATION</scope>
</reference>
<evidence type="ECO:0000256" key="1">
    <source>
        <dbReference type="SAM" id="MobiDB-lite"/>
    </source>
</evidence>